<dbReference type="SMART" id="SM00612">
    <property type="entry name" value="Kelch"/>
    <property type="match status" value="2"/>
</dbReference>
<name>A0AAE0UGH7_SORBR</name>
<sequence>MEILEDVKRRTTDIISKIPTTLTSKQHHADDHGPHMRGSWEKVKVPNLPRSSHSVDIVAGTAYVFGGEAENARQPADNDMHAIVLPSSSAPADYYAIKAKSSKTIDISEAKNKSLETDESSETPAPRVGHASAKIGHRIFVFGGRGGPDMTPLDEGGRVWVYDTRTNSWSPLDPVSPISGGTPTVPEPRSYHSAVAIDKPSNFNKPSSKPKADSNSRPGTSSSTSHNLVGDIGEGLIKRTNTIRDWATSDRDVEMVGTPQHPIVGKIAEHAVDPDVDGYGTFIIHGGCLASGKRTSDVWAFDVHSRIWQQLPDAPGPARGGASLALSRSRLYRFGGFNGETQEGDQLDYLDLVLEEFDDQVSKGDASISAREGWKSLVQGKEDVGYKEPDPAPIPPKILGNTDAEEDQWPGARSVAGFEAITVGGGREYLVLILGEKEGSGKGHDAAGKFWDDVWVYQVPPEGMSLASVGDKVMSVVGRKSREGKWTKVDTIPHDAEDIASVGGPGPRGWIASAAMGELEENGILIWGGLDSENKRLGDGWILRLL</sequence>
<dbReference type="GO" id="GO:0019760">
    <property type="term" value="P:glucosinolate metabolic process"/>
    <property type="evidence" value="ECO:0007669"/>
    <property type="project" value="UniProtKB-ARBA"/>
</dbReference>
<protein>
    <submittedName>
        <fullName evidence="4">Uncharacterized protein</fullName>
    </submittedName>
</protein>
<accession>A0AAE0UGH7</accession>
<dbReference type="Gene3D" id="2.120.10.80">
    <property type="entry name" value="Kelch-type beta propeller"/>
    <property type="match status" value="2"/>
</dbReference>
<feature type="region of interest" description="Disordered" evidence="3">
    <location>
        <begin position="170"/>
        <end position="189"/>
    </location>
</feature>
<comment type="caution">
    <text evidence="4">The sequence shown here is derived from an EMBL/GenBank/DDBJ whole genome shotgun (WGS) entry which is preliminary data.</text>
</comment>
<feature type="region of interest" description="Disordered" evidence="3">
    <location>
        <begin position="197"/>
        <end position="229"/>
    </location>
</feature>
<dbReference type="InterPro" id="IPR006652">
    <property type="entry name" value="Kelch_1"/>
</dbReference>
<evidence type="ECO:0000256" key="3">
    <source>
        <dbReference type="SAM" id="MobiDB-lite"/>
    </source>
</evidence>
<dbReference type="SUPFAM" id="SSF117281">
    <property type="entry name" value="Kelch motif"/>
    <property type="match status" value="1"/>
</dbReference>
<keyword evidence="1" id="KW-0677">Repeat</keyword>
<feature type="compositionally biased region" description="Polar residues" evidence="3">
    <location>
        <begin position="201"/>
        <end position="219"/>
    </location>
</feature>
<dbReference type="Pfam" id="PF01344">
    <property type="entry name" value="Kelch_1"/>
    <property type="match status" value="1"/>
</dbReference>
<dbReference type="EMBL" id="JAUTDP010000001">
    <property type="protein sequence ID" value="KAK3403312.1"/>
    <property type="molecule type" value="Genomic_DNA"/>
</dbReference>
<evidence type="ECO:0000313" key="4">
    <source>
        <dbReference type="EMBL" id="KAK3403312.1"/>
    </source>
</evidence>
<evidence type="ECO:0000313" key="5">
    <source>
        <dbReference type="Proteomes" id="UP001281003"/>
    </source>
</evidence>
<reference evidence="4" key="1">
    <citation type="journal article" date="2023" name="Mol. Phylogenet. Evol.">
        <title>Genome-scale phylogeny and comparative genomics of the fungal order Sordariales.</title>
        <authorList>
            <person name="Hensen N."/>
            <person name="Bonometti L."/>
            <person name="Westerberg I."/>
            <person name="Brannstrom I.O."/>
            <person name="Guillou S."/>
            <person name="Cros-Aarteil S."/>
            <person name="Calhoun S."/>
            <person name="Haridas S."/>
            <person name="Kuo A."/>
            <person name="Mondo S."/>
            <person name="Pangilinan J."/>
            <person name="Riley R."/>
            <person name="LaButti K."/>
            <person name="Andreopoulos B."/>
            <person name="Lipzen A."/>
            <person name="Chen C."/>
            <person name="Yan M."/>
            <person name="Daum C."/>
            <person name="Ng V."/>
            <person name="Clum A."/>
            <person name="Steindorff A."/>
            <person name="Ohm R.A."/>
            <person name="Martin F."/>
            <person name="Silar P."/>
            <person name="Natvig D.O."/>
            <person name="Lalanne C."/>
            <person name="Gautier V."/>
            <person name="Ament-Velasquez S.L."/>
            <person name="Kruys A."/>
            <person name="Hutchinson M.I."/>
            <person name="Powell A.J."/>
            <person name="Barry K."/>
            <person name="Miller A.N."/>
            <person name="Grigoriev I.V."/>
            <person name="Debuchy R."/>
            <person name="Gladieux P."/>
            <person name="Hiltunen Thoren M."/>
            <person name="Johannesson H."/>
        </authorList>
    </citation>
    <scope>NUCLEOTIDE SEQUENCE</scope>
    <source>
        <strain evidence="4">FGSC 1904</strain>
    </source>
</reference>
<dbReference type="AlphaFoldDB" id="A0AAE0UGH7"/>
<reference evidence="4" key="2">
    <citation type="submission" date="2023-07" db="EMBL/GenBank/DDBJ databases">
        <authorList>
            <consortium name="Lawrence Berkeley National Laboratory"/>
            <person name="Haridas S."/>
            <person name="Hensen N."/>
            <person name="Bonometti L."/>
            <person name="Westerberg I."/>
            <person name="Brannstrom I.O."/>
            <person name="Guillou S."/>
            <person name="Cros-Aarteil S."/>
            <person name="Calhoun S."/>
            <person name="Kuo A."/>
            <person name="Mondo S."/>
            <person name="Pangilinan J."/>
            <person name="Riley R."/>
            <person name="LaButti K."/>
            <person name="Andreopoulos B."/>
            <person name="Lipzen A."/>
            <person name="Chen C."/>
            <person name="Yanf M."/>
            <person name="Daum C."/>
            <person name="Ng V."/>
            <person name="Clum A."/>
            <person name="Steindorff A."/>
            <person name="Ohm R."/>
            <person name="Martin F."/>
            <person name="Silar P."/>
            <person name="Natvig D."/>
            <person name="Lalanne C."/>
            <person name="Gautier V."/>
            <person name="Ament-velasquez S.L."/>
            <person name="Kruys A."/>
            <person name="Hutchinson M.I."/>
            <person name="Powell A.J."/>
            <person name="Barry K."/>
            <person name="Miller A.N."/>
            <person name="Grigoriev I.V."/>
            <person name="Debuchy R."/>
            <person name="Gladieux P."/>
            <person name="Thoren M.H."/>
            <person name="Johannesson H."/>
        </authorList>
    </citation>
    <scope>NUCLEOTIDE SEQUENCE</scope>
    <source>
        <strain evidence="4">FGSC 1904</strain>
    </source>
</reference>
<evidence type="ECO:0000256" key="1">
    <source>
        <dbReference type="ARBA" id="ARBA00022737"/>
    </source>
</evidence>
<organism evidence="4 5">
    <name type="scientific">Sordaria brevicollis</name>
    <dbReference type="NCBI Taxonomy" id="83679"/>
    <lineage>
        <taxon>Eukaryota</taxon>
        <taxon>Fungi</taxon>
        <taxon>Dikarya</taxon>
        <taxon>Ascomycota</taxon>
        <taxon>Pezizomycotina</taxon>
        <taxon>Sordariomycetes</taxon>
        <taxon>Sordariomycetidae</taxon>
        <taxon>Sordariales</taxon>
        <taxon>Sordariaceae</taxon>
        <taxon>Sordaria</taxon>
    </lineage>
</organism>
<dbReference type="Proteomes" id="UP001281003">
    <property type="component" value="Unassembled WGS sequence"/>
</dbReference>
<keyword evidence="2" id="KW-0408">Iron</keyword>
<dbReference type="InterPro" id="IPR015915">
    <property type="entry name" value="Kelch-typ_b-propeller"/>
</dbReference>
<feature type="region of interest" description="Disordered" evidence="3">
    <location>
        <begin position="111"/>
        <end position="130"/>
    </location>
</feature>
<dbReference type="PANTHER" id="PTHR47435">
    <property type="entry name" value="KELCH REPEAT PROTEIN (AFU_ORTHOLOGUE AFUA_5G12780)"/>
    <property type="match status" value="1"/>
</dbReference>
<gene>
    <name evidence="4" type="ORF">B0T20DRAFT_22489</name>
</gene>
<proteinExistence type="predicted"/>
<keyword evidence="5" id="KW-1185">Reference proteome</keyword>
<evidence type="ECO:0000256" key="2">
    <source>
        <dbReference type="ARBA" id="ARBA00023004"/>
    </source>
</evidence>
<dbReference type="PANTHER" id="PTHR47435:SF4">
    <property type="entry name" value="KELCH REPEAT PROTEIN (AFU_ORTHOLOGUE AFUA_5G12780)"/>
    <property type="match status" value="1"/>
</dbReference>